<dbReference type="InterPro" id="IPR013785">
    <property type="entry name" value="Aldolase_TIM"/>
</dbReference>
<evidence type="ECO:0000256" key="1">
    <source>
        <dbReference type="ARBA" id="ARBA00001164"/>
    </source>
</evidence>
<dbReference type="SUPFAM" id="SSF51366">
    <property type="entry name" value="Ribulose-phoshate binding barrel"/>
    <property type="match status" value="1"/>
</dbReference>
<dbReference type="Pfam" id="PF00697">
    <property type="entry name" value="PRAI"/>
    <property type="match status" value="1"/>
</dbReference>
<dbReference type="KEGG" id="ipa:Isop_0460"/>
<dbReference type="HOGENOM" id="CLU_076364_1_1_0"/>
<comment type="catalytic activity">
    <reaction evidence="1 9">
        <text>N-(5-phospho-beta-D-ribosyl)anthranilate = 1-(2-carboxyphenylamino)-1-deoxy-D-ribulose 5-phosphate</text>
        <dbReference type="Rhea" id="RHEA:21540"/>
        <dbReference type="ChEBI" id="CHEBI:18277"/>
        <dbReference type="ChEBI" id="CHEBI:58613"/>
        <dbReference type="EC" id="5.3.1.24"/>
    </reaction>
</comment>
<evidence type="ECO:0000313" key="11">
    <source>
        <dbReference type="EMBL" id="ADV61055.1"/>
    </source>
</evidence>
<protein>
    <recommendedName>
        <fullName evidence="4 9">N-(5'-phosphoribosyl)anthranilate isomerase</fullName>
        <shortName evidence="9">PRAI</shortName>
        <ecNumber evidence="3 9">5.3.1.24</ecNumber>
    </recommendedName>
</protein>
<dbReference type="InterPro" id="IPR011060">
    <property type="entry name" value="RibuloseP-bd_barrel"/>
</dbReference>
<dbReference type="InParanoid" id="E8QYS9"/>
<evidence type="ECO:0000259" key="10">
    <source>
        <dbReference type="Pfam" id="PF00697"/>
    </source>
</evidence>
<evidence type="ECO:0000256" key="3">
    <source>
        <dbReference type="ARBA" id="ARBA00012572"/>
    </source>
</evidence>
<dbReference type="EMBL" id="CP002353">
    <property type="protein sequence ID" value="ADV61055.1"/>
    <property type="molecule type" value="Genomic_DNA"/>
</dbReference>
<dbReference type="EC" id="5.3.1.24" evidence="3 9"/>
<comment type="pathway">
    <text evidence="2 9">Amino-acid biosynthesis; L-tryptophan biosynthesis; L-tryptophan from chorismate: step 3/5.</text>
</comment>
<evidence type="ECO:0000256" key="6">
    <source>
        <dbReference type="ARBA" id="ARBA00022822"/>
    </source>
</evidence>
<evidence type="ECO:0000256" key="2">
    <source>
        <dbReference type="ARBA" id="ARBA00004664"/>
    </source>
</evidence>
<organism evidence="11 12">
    <name type="scientific">Isosphaera pallida (strain ATCC 43644 / DSM 9630 / IS1B)</name>
    <dbReference type="NCBI Taxonomy" id="575540"/>
    <lineage>
        <taxon>Bacteria</taxon>
        <taxon>Pseudomonadati</taxon>
        <taxon>Planctomycetota</taxon>
        <taxon>Planctomycetia</taxon>
        <taxon>Isosphaerales</taxon>
        <taxon>Isosphaeraceae</taxon>
        <taxon>Isosphaera</taxon>
    </lineage>
</organism>
<dbReference type="Proteomes" id="UP000008631">
    <property type="component" value="Chromosome"/>
</dbReference>
<keyword evidence="8 9" id="KW-0413">Isomerase</keyword>
<dbReference type="RefSeq" id="WP_013563344.1">
    <property type="nucleotide sequence ID" value="NC_014962.1"/>
</dbReference>
<evidence type="ECO:0000256" key="7">
    <source>
        <dbReference type="ARBA" id="ARBA00023141"/>
    </source>
</evidence>
<comment type="similarity">
    <text evidence="9">Belongs to the TrpF family.</text>
</comment>
<feature type="domain" description="N-(5'phosphoribosyl) anthranilate isomerase (PRAI)" evidence="10">
    <location>
        <begin position="19"/>
        <end position="234"/>
    </location>
</feature>
<dbReference type="CDD" id="cd00405">
    <property type="entry name" value="PRAI"/>
    <property type="match status" value="1"/>
</dbReference>
<dbReference type="AlphaFoldDB" id="E8QYS9"/>
<keyword evidence="12" id="KW-1185">Reference proteome</keyword>
<evidence type="ECO:0000256" key="9">
    <source>
        <dbReference type="HAMAP-Rule" id="MF_00135"/>
    </source>
</evidence>
<name>E8QYS9_ISOPI</name>
<gene>
    <name evidence="9" type="primary">trpF</name>
    <name evidence="11" type="ordered locus">Isop_0460</name>
</gene>
<keyword evidence="7 9" id="KW-0057">Aromatic amino acid biosynthesis</keyword>
<accession>E8QYS9</accession>
<dbReference type="STRING" id="575540.Isop_0460"/>
<evidence type="ECO:0000313" key="12">
    <source>
        <dbReference type="Proteomes" id="UP000008631"/>
    </source>
</evidence>
<proteinExistence type="inferred from homology"/>
<dbReference type="GO" id="GO:0000162">
    <property type="term" value="P:L-tryptophan biosynthetic process"/>
    <property type="evidence" value="ECO:0007669"/>
    <property type="project" value="UniProtKB-UniRule"/>
</dbReference>
<dbReference type="GO" id="GO:0004640">
    <property type="term" value="F:phosphoribosylanthranilate isomerase activity"/>
    <property type="evidence" value="ECO:0007669"/>
    <property type="project" value="UniProtKB-UniRule"/>
</dbReference>
<evidence type="ECO:0000256" key="4">
    <source>
        <dbReference type="ARBA" id="ARBA00022272"/>
    </source>
</evidence>
<keyword evidence="5 9" id="KW-0028">Amino-acid biosynthesis</keyword>
<sequence length="245" mass="25717">MSLPDHAYAAVSSSSPLRVKICGVVNLAAANAARRAGADWIGLNFSPPSPRALDPPESAAEIVAALGHERVVGLFVNRPVPEIAAFAQRVGLRLIQLHGDETPKEAQLLASAGLQVIKAFRIGDAEAIAQARRWLDQAHALTQGQVPFACLFDAFVPGRFGGTGATLAASLLEGLRPMMASSALRPILAGGLTPENLAERLELCPARPWMVDVAGGVESAPGVKDPTRMAAFVAAARRFAASRFE</sequence>
<dbReference type="InterPro" id="IPR044643">
    <property type="entry name" value="TrpF_fam"/>
</dbReference>
<dbReference type="eggNOG" id="COG0135">
    <property type="taxonomic scope" value="Bacteria"/>
</dbReference>
<keyword evidence="6 9" id="KW-0822">Tryptophan biosynthesis</keyword>
<dbReference type="UniPathway" id="UPA00035">
    <property type="reaction ID" value="UER00042"/>
</dbReference>
<dbReference type="PANTHER" id="PTHR42894">
    <property type="entry name" value="N-(5'-PHOSPHORIBOSYL)ANTHRANILATE ISOMERASE"/>
    <property type="match status" value="1"/>
</dbReference>
<dbReference type="InterPro" id="IPR001240">
    <property type="entry name" value="PRAI_dom"/>
</dbReference>
<evidence type="ECO:0000256" key="5">
    <source>
        <dbReference type="ARBA" id="ARBA00022605"/>
    </source>
</evidence>
<reference evidence="11 12" key="1">
    <citation type="journal article" date="2011" name="Stand. Genomic Sci.">
        <title>Complete genome sequence of Isosphaera pallida type strain (IS1B).</title>
        <authorList>
            <consortium name="US DOE Joint Genome Institute (JGI-PGF)"/>
            <person name="Goker M."/>
            <person name="Cleland D."/>
            <person name="Saunders E."/>
            <person name="Lapidus A."/>
            <person name="Nolan M."/>
            <person name="Lucas S."/>
            <person name="Hammon N."/>
            <person name="Deshpande S."/>
            <person name="Cheng J.F."/>
            <person name="Tapia R."/>
            <person name="Han C."/>
            <person name="Goodwin L."/>
            <person name="Pitluck S."/>
            <person name="Liolios K."/>
            <person name="Pagani I."/>
            <person name="Ivanova N."/>
            <person name="Mavromatis K."/>
            <person name="Pati A."/>
            <person name="Chen A."/>
            <person name="Palaniappan K."/>
            <person name="Land M."/>
            <person name="Hauser L."/>
            <person name="Chang Y.J."/>
            <person name="Jeffries C.D."/>
            <person name="Detter J.C."/>
            <person name="Beck B."/>
            <person name="Woyke T."/>
            <person name="Bristow J."/>
            <person name="Eisen J.A."/>
            <person name="Markowitz V."/>
            <person name="Hugenholtz P."/>
            <person name="Kyrpides N.C."/>
            <person name="Klenk H.P."/>
        </authorList>
    </citation>
    <scope>NUCLEOTIDE SEQUENCE [LARGE SCALE GENOMIC DNA]</scope>
    <source>
        <strain evidence="12">ATCC 43644 / DSM 9630 / IS1B</strain>
    </source>
</reference>
<dbReference type="HAMAP" id="MF_00135">
    <property type="entry name" value="PRAI"/>
    <property type="match status" value="1"/>
</dbReference>
<dbReference type="PANTHER" id="PTHR42894:SF1">
    <property type="entry name" value="N-(5'-PHOSPHORIBOSYL)ANTHRANILATE ISOMERASE"/>
    <property type="match status" value="1"/>
</dbReference>
<dbReference type="Gene3D" id="3.20.20.70">
    <property type="entry name" value="Aldolase class I"/>
    <property type="match status" value="1"/>
</dbReference>
<dbReference type="OrthoDB" id="9786954at2"/>
<evidence type="ECO:0000256" key="8">
    <source>
        <dbReference type="ARBA" id="ARBA00023235"/>
    </source>
</evidence>